<protein>
    <recommendedName>
        <fullName evidence="5 8">dTDP-glucose 4,6-dehydratase</fullName>
        <ecNumber evidence="4 8">4.2.1.46</ecNumber>
    </recommendedName>
</protein>
<evidence type="ECO:0000256" key="3">
    <source>
        <dbReference type="ARBA" id="ARBA00008178"/>
    </source>
</evidence>
<proteinExistence type="inferred from homology"/>
<comment type="caution">
    <text evidence="10">The sequence shown here is derived from an EMBL/GenBank/DDBJ whole genome shotgun (WGS) entry which is preliminary data.</text>
</comment>
<organism evidence="10 11">
    <name type="scientific">Bavariicoccus seileri</name>
    <dbReference type="NCBI Taxonomy" id="549685"/>
    <lineage>
        <taxon>Bacteria</taxon>
        <taxon>Bacillati</taxon>
        <taxon>Bacillota</taxon>
        <taxon>Bacilli</taxon>
        <taxon>Lactobacillales</taxon>
        <taxon>Enterococcaceae</taxon>
        <taxon>Bavariicoccus</taxon>
    </lineage>
</organism>
<dbReference type="GO" id="GO:0008460">
    <property type="term" value="F:dTDP-glucose 4,6-dehydratase activity"/>
    <property type="evidence" value="ECO:0007669"/>
    <property type="project" value="UniProtKB-EC"/>
</dbReference>
<dbReference type="InterPro" id="IPR005888">
    <property type="entry name" value="dTDP_Gluc_deHydtase"/>
</dbReference>
<reference evidence="10 11" key="1">
    <citation type="journal article" date="2018" name="Nat. Biotechnol.">
        <title>A standardized bacterial taxonomy based on genome phylogeny substantially revises the tree of life.</title>
        <authorList>
            <person name="Parks D.H."/>
            <person name="Chuvochina M."/>
            <person name="Waite D.W."/>
            <person name="Rinke C."/>
            <person name="Skarshewski A."/>
            <person name="Chaumeil P.A."/>
            <person name="Hugenholtz P."/>
        </authorList>
    </citation>
    <scope>NUCLEOTIDE SEQUENCE [LARGE SCALE GENOMIC DNA]</scope>
    <source>
        <strain evidence="10">UBA11306</strain>
    </source>
</reference>
<dbReference type="PANTHER" id="PTHR43000">
    <property type="entry name" value="DTDP-D-GLUCOSE 4,6-DEHYDRATASE-RELATED"/>
    <property type="match status" value="1"/>
</dbReference>
<dbReference type="Proteomes" id="UP000262195">
    <property type="component" value="Unassembled WGS sequence"/>
</dbReference>
<dbReference type="Gene3D" id="3.40.50.720">
    <property type="entry name" value="NAD(P)-binding Rossmann-like Domain"/>
    <property type="match status" value="1"/>
</dbReference>
<dbReference type="GO" id="GO:0009225">
    <property type="term" value="P:nucleotide-sugar metabolic process"/>
    <property type="evidence" value="ECO:0007669"/>
    <property type="project" value="InterPro"/>
</dbReference>
<dbReference type="Gene3D" id="3.90.25.10">
    <property type="entry name" value="UDP-galactose 4-epimerase, domain 1"/>
    <property type="match status" value="1"/>
</dbReference>
<dbReference type="CDD" id="cd05246">
    <property type="entry name" value="dTDP_GD_SDR_e"/>
    <property type="match status" value="1"/>
</dbReference>
<keyword evidence="6" id="KW-0520">NAD</keyword>
<comment type="cofactor">
    <cofactor evidence="2 8">
        <name>NAD(+)</name>
        <dbReference type="ChEBI" id="CHEBI:57540"/>
    </cofactor>
</comment>
<dbReference type="STRING" id="1121105.GCA_000421665_01063"/>
<dbReference type="InterPro" id="IPR016040">
    <property type="entry name" value="NAD(P)-bd_dom"/>
</dbReference>
<evidence type="ECO:0000259" key="9">
    <source>
        <dbReference type="Pfam" id="PF16363"/>
    </source>
</evidence>
<name>A0A3D4S4V4_9ENTE</name>
<dbReference type="SUPFAM" id="SSF51735">
    <property type="entry name" value="NAD(P)-binding Rossmann-fold domains"/>
    <property type="match status" value="1"/>
</dbReference>
<evidence type="ECO:0000256" key="4">
    <source>
        <dbReference type="ARBA" id="ARBA00011990"/>
    </source>
</evidence>
<feature type="domain" description="NAD(P)-binding" evidence="9">
    <location>
        <begin position="5"/>
        <end position="302"/>
    </location>
</feature>
<evidence type="ECO:0000256" key="1">
    <source>
        <dbReference type="ARBA" id="ARBA00001539"/>
    </source>
</evidence>
<evidence type="ECO:0000256" key="7">
    <source>
        <dbReference type="ARBA" id="ARBA00023239"/>
    </source>
</evidence>
<dbReference type="AlphaFoldDB" id="A0A3D4S4V4"/>
<evidence type="ECO:0000256" key="6">
    <source>
        <dbReference type="ARBA" id="ARBA00023027"/>
    </source>
</evidence>
<dbReference type="EC" id="4.2.1.46" evidence="4 8"/>
<comment type="similarity">
    <text evidence="3 8">Belongs to the NAD(P)-dependent epimerase/dehydratase family. dTDP-glucose dehydratase subfamily.</text>
</comment>
<evidence type="ECO:0000256" key="2">
    <source>
        <dbReference type="ARBA" id="ARBA00001911"/>
    </source>
</evidence>
<dbReference type="Pfam" id="PF16363">
    <property type="entry name" value="GDP_Man_Dehyd"/>
    <property type="match status" value="1"/>
</dbReference>
<comment type="catalytic activity">
    <reaction evidence="1 8">
        <text>dTDP-alpha-D-glucose = dTDP-4-dehydro-6-deoxy-alpha-D-glucose + H2O</text>
        <dbReference type="Rhea" id="RHEA:17221"/>
        <dbReference type="ChEBI" id="CHEBI:15377"/>
        <dbReference type="ChEBI" id="CHEBI:57477"/>
        <dbReference type="ChEBI" id="CHEBI:57649"/>
        <dbReference type="EC" id="4.2.1.46"/>
    </reaction>
</comment>
<keyword evidence="7 8" id="KW-0456">Lyase</keyword>
<accession>A0A3D4S4V4</accession>
<evidence type="ECO:0000256" key="5">
    <source>
        <dbReference type="ARBA" id="ARBA00016977"/>
    </source>
</evidence>
<evidence type="ECO:0000313" key="11">
    <source>
        <dbReference type="Proteomes" id="UP000262195"/>
    </source>
</evidence>
<sequence>MRRLLITGGAGFIGTNFVRYVLGIDHSVEITVLDLLTYASQKENLQGLPVSRVRLVVGDICDAQLVDELVKETDVVVHFAAETHVDNSLKQPGIFVSSNLVGTFTILEACRKYNKRLHHVSTDEVFGDLPIDSTERFNEESPYQPSSPYSATKAGADFLVRAWIRSFGLMATLSICSNNYGPYQHQEKFIPQQITRILSGQKPVLYGNGKNVRDWIHVEDHVRAIWLILKKGRPSDSYVVGVNGEHSNRWVLAQILRIMGKASDDYEEVADRPGHDLRYALDSSKITDALGFEPKNTEFVKGLTQTIEWYDQHRAFWQNR</sequence>
<gene>
    <name evidence="10" type="primary">rfbB</name>
    <name evidence="10" type="ORF">DIW15_02190</name>
</gene>
<dbReference type="NCBIfam" id="TIGR01181">
    <property type="entry name" value="dTDP_gluc_dehyt"/>
    <property type="match status" value="1"/>
</dbReference>
<evidence type="ECO:0000256" key="8">
    <source>
        <dbReference type="RuleBase" id="RU004473"/>
    </source>
</evidence>
<dbReference type="EMBL" id="DQHO01000016">
    <property type="protein sequence ID" value="HCS93502.1"/>
    <property type="molecule type" value="Genomic_DNA"/>
</dbReference>
<evidence type="ECO:0000313" key="10">
    <source>
        <dbReference type="EMBL" id="HCS93502.1"/>
    </source>
</evidence>
<dbReference type="InterPro" id="IPR036291">
    <property type="entry name" value="NAD(P)-bd_dom_sf"/>
</dbReference>